<evidence type="ECO:0000313" key="2">
    <source>
        <dbReference type="EMBL" id="SVD06256.1"/>
    </source>
</evidence>
<accession>A0A382S8N2</accession>
<evidence type="ECO:0000259" key="1">
    <source>
        <dbReference type="Pfam" id="PF01863"/>
    </source>
</evidence>
<gene>
    <name evidence="2" type="ORF">METZ01_LOCUS359110</name>
</gene>
<dbReference type="CDD" id="cd07344">
    <property type="entry name" value="M48_yhfN_like"/>
    <property type="match status" value="1"/>
</dbReference>
<feature type="domain" description="YgjP-like metallopeptidase" evidence="1">
    <location>
        <begin position="70"/>
        <end position="175"/>
    </location>
</feature>
<dbReference type="Pfam" id="PF01863">
    <property type="entry name" value="YgjP-like"/>
    <property type="match status" value="1"/>
</dbReference>
<dbReference type="Gene3D" id="3.30.2010.10">
    <property type="entry name" value="Metalloproteases ('zincins'), catalytic domain"/>
    <property type="match status" value="1"/>
</dbReference>
<dbReference type="AlphaFoldDB" id="A0A382S8N2"/>
<proteinExistence type="predicted"/>
<dbReference type="InterPro" id="IPR002725">
    <property type="entry name" value="YgjP-like_metallopeptidase"/>
</dbReference>
<name>A0A382S8N2_9ZZZZ</name>
<dbReference type="PANTHER" id="PTHR30399:SF1">
    <property type="entry name" value="UTP PYROPHOSPHATASE"/>
    <property type="match status" value="1"/>
</dbReference>
<dbReference type="EMBL" id="UINC01127252">
    <property type="protein sequence ID" value="SVD06256.1"/>
    <property type="molecule type" value="Genomic_DNA"/>
</dbReference>
<dbReference type="InterPro" id="IPR053136">
    <property type="entry name" value="UTP_pyrophosphatase-like"/>
</dbReference>
<sequence>MDHLVEHPEIGAIRYQRSKGRRIGISVRPEFVRVAVPRRQSFKNAQKFVESRIGWIKRRISEMKVRLEKSRALPELDREDARKILNQRLSELAAENDFEYNRVFIRSQKTRWGSCSSKNNINLNMNLLHLPSELVDYVLLHELTHTKVKDHSPNFWDELETVCPDAKKKRHRLKKYGYCLI</sequence>
<dbReference type="PANTHER" id="PTHR30399">
    <property type="entry name" value="UNCHARACTERIZED PROTEIN YGJP"/>
    <property type="match status" value="1"/>
</dbReference>
<organism evidence="2">
    <name type="scientific">marine metagenome</name>
    <dbReference type="NCBI Taxonomy" id="408172"/>
    <lineage>
        <taxon>unclassified sequences</taxon>
        <taxon>metagenomes</taxon>
        <taxon>ecological metagenomes</taxon>
    </lineage>
</organism>
<reference evidence="2" key="1">
    <citation type="submission" date="2018-05" db="EMBL/GenBank/DDBJ databases">
        <authorList>
            <person name="Lanie J.A."/>
            <person name="Ng W.-L."/>
            <person name="Kazmierczak K.M."/>
            <person name="Andrzejewski T.M."/>
            <person name="Davidsen T.M."/>
            <person name="Wayne K.J."/>
            <person name="Tettelin H."/>
            <person name="Glass J.I."/>
            <person name="Rusch D."/>
            <person name="Podicherti R."/>
            <person name="Tsui H.-C.T."/>
            <person name="Winkler M.E."/>
        </authorList>
    </citation>
    <scope>NUCLEOTIDE SEQUENCE</scope>
</reference>
<protein>
    <recommendedName>
        <fullName evidence="1">YgjP-like metallopeptidase domain-containing protein</fullName>
    </recommendedName>
</protein>